<dbReference type="Pfam" id="PF21741">
    <property type="entry name" value="DUF6867"/>
    <property type="match status" value="1"/>
</dbReference>
<organism evidence="3 4">
    <name type="scientific">Azospirillum cavernae</name>
    <dbReference type="NCBI Taxonomy" id="2320860"/>
    <lineage>
        <taxon>Bacteria</taxon>
        <taxon>Pseudomonadati</taxon>
        <taxon>Pseudomonadota</taxon>
        <taxon>Alphaproteobacteria</taxon>
        <taxon>Rhodospirillales</taxon>
        <taxon>Azospirillaceae</taxon>
        <taxon>Azospirillum</taxon>
    </lineage>
</organism>
<dbReference type="OrthoDB" id="9806174at2"/>
<dbReference type="EMBL" id="QYUL01000002">
    <property type="protein sequence ID" value="RJF81286.1"/>
    <property type="molecule type" value="Genomic_DNA"/>
</dbReference>
<feature type="transmembrane region" description="Helical" evidence="1">
    <location>
        <begin position="6"/>
        <end position="26"/>
    </location>
</feature>
<dbReference type="RefSeq" id="WP_119831378.1">
    <property type="nucleotide sequence ID" value="NZ_QYUL01000002.1"/>
</dbReference>
<keyword evidence="1" id="KW-0472">Membrane</keyword>
<protein>
    <recommendedName>
        <fullName evidence="2">DUF6867 domain-containing protein</fullName>
    </recommendedName>
</protein>
<keyword evidence="4" id="KW-1185">Reference proteome</keyword>
<proteinExistence type="predicted"/>
<evidence type="ECO:0000313" key="4">
    <source>
        <dbReference type="Proteomes" id="UP000283458"/>
    </source>
</evidence>
<dbReference type="Proteomes" id="UP000283458">
    <property type="component" value="Unassembled WGS sequence"/>
</dbReference>
<dbReference type="AlphaFoldDB" id="A0A418VVU6"/>
<gene>
    <name evidence="3" type="ORF">D3877_13925</name>
</gene>
<sequence>MDAVLGSSLSVFVFLTILVFGGFGVLTGQTLAEGWKPISAVWAYSLLLGVGDRFLAWGLAGETLLAPWGFIVHTAAIAAITATTYRMAIARKMVNQYPWIYERFGPFHWRERAGGGLAE</sequence>
<dbReference type="InterPro" id="IPR049201">
    <property type="entry name" value="DUF6867"/>
</dbReference>
<accession>A0A418VVU6</accession>
<keyword evidence="1" id="KW-0812">Transmembrane</keyword>
<feature type="domain" description="DUF6867" evidence="2">
    <location>
        <begin position="8"/>
        <end position="112"/>
    </location>
</feature>
<evidence type="ECO:0000313" key="3">
    <source>
        <dbReference type="EMBL" id="RJF81286.1"/>
    </source>
</evidence>
<keyword evidence="1" id="KW-1133">Transmembrane helix</keyword>
<feature type="transmembrane region" description="Helical" evidence="1">
    <location>
        <begin position="65"/>
        <end position="85"/>
    </location>
</feature>
<evidence type="ECO:0000256" key="1">
    <source>
        <dbReference type="SAM" id="Phobius"/>
    </source>
</evidence>
<reference evidence="3 4" key="1">
    <citation type="submission" date="2018-09" db="EMBL/GenBank/DDBJ databases">
        <authorList>
            <person name="Zhu H."/>
        </authorList>
    </citation>
    <scope>NUCLEOTIDE SEQUENCE [LARGE SCALE GENOMIC DNA]</scope>
    <source>
        <strain evidence="3 4">K2W22B-5</strain>
    </source>
</reference>
<name>A0A418VVU6_9PROT</name>
<feature type="transmembrane region" description="Helical" evidence="1">
    <location>
        <begin position="38"/>
        <end position="59"/>
    </location>
</feature>
<evidence type="ECO:0000259" key="2">
    <source>
        <dbReference type="Pfam" id="PF21741"/>
    </source>
</evidence>
<comment type="caution">
    <text evidence="3">The sequence shown here is derived from an EMBL/GenBank/DDBJ whole genome shotgun (WGS) entry which is preliminary data.</text>
</comment>